<dbReference type="EMBL" id="SMGG01000004">
    <property type="protein sequence ID" value="TCK60681.1"/>
    <property type="molecule type" value="Genomic_DNA"/>
</dbReference>
<sequence>MSNHENSLYSKAVLFAVVAAVTVLIGTIVTVFVPMFTAGMHPKTDNLQPFTALQLAGRDIYQAEGCVNCHTQTVRPLKADVLRYGEYSKAGEFAYDRPFLWGSKRTGPDLARIGGKYPDEWHVQHFMNPQAFFPKSNMPKYTWLANKPVNVKGTLAGMKALGFPYTPEDEAALAKATQLDAMVAYMQVIGTSVAKKEAIVYDPANVEAANPFAGKAEAVAAGQAIYKAECAGCHGQNAEGNIGGSISDYAKTGAADADTFITLANGLEGAMPAFAGQLSKEKIWSVVAYINSLK</sequence>
<dbReference type="PROSITE" id="PS51007">
    <property type="entry name" value="CYTC"/>
    <property type="match status" value="2"/>
</dbReference>
<dbReference type="GO" id="GO:0020037">
    <property type="term" value="F:heme binding"/>
    <property type="evidence" value="ECO:0007669"/>
    <property type="project" value="InterPro"/>
</dbReference>
<dbReference type="InterPro" id="IPR009056">
    <property type="entry name" value="Cyt_c-like_dom"/>
</dbReference>
<keyword evidence="7" id="KW-0812">Transmembrane</keyword>
<evidence type="ECO:0000256" key="2">
    <source>
        <dbReference type="ARBA" id="ARBA00022617"/>
    </source>
</evidence>
<dbReference type="SUPFAM" id="SSF46626">
    <property type="entry name" value="Cytochrome c"/>
    <property type="match status" value="2"/>
</dbReference>
<evidence type="ECO:0000256" key="3">
    <source>
        <dbReference type="ARBA" id="ARBA00022723"/>
    </source>
</evidence>
<proteinExistence type="predicted"/>
<dbReference type="PRINTS" id="PR00605">
    <property type="entry name" value="CYTCHROMECIC"/>
</dbReference>
<gene>
    <name evidence="9" type="ORF">C8D98_1560</name>
</gene>
<evidence type="ECO:0000256" key="1">
    <source>
        <dbReference type="ARBA" id="ARBA00022448"/>
    </source>
</evidence>
<evidence type="ECO:0000313" key="9">
    <source>
        <dbReference type="EMBL" id="TCK60681.1"/>
    </source>
</evidence>
<comment type="caution">
    <text evidence="9">The sequence shown here is derived from an EMBL/GenBank/DDBJ whole genome shotgun (WGS) entry which is preliminary data.</text>
</comment>
<evidence type="ECO:0000256" key="5">
    <source>
        <dbReference type="ARBA" id="ARBA00023004"/>
    </source>
</evidence>
<keyword evidence="7" id="KW-1133">Transmembrane helix</keyword>
<dbReference type="InterPro" id="IPR051459">
    <property type="entry name" value="Cytochrome_c-type_DH"/>
</dbReference>
<dbReference type="RefSeq" id="WP_132873551.1">
    <property type="nucleotide sequence ID" value="NZ_JAJUHT010000001.1"/>
</dbReference>
<dbReference type="InterPro" id="IPR008168">
    <property type="entry name" value="Cyt_C_IC"/>
</dbReference>
<dbReference type="OrthoDB" id="9805440at2"/>
<dbReference type="AlphaFoldDB" id="A0A4V2PRZ0"/>
<organism evidence="9 10">
    <name type="scientific">Seleniivibrio woodruffii</name>
    <dbReference type="NCBI Taxonomy" id="1078050"/>
    <lineage>
        <taxon>Bacteria</taxon>
        <taxon>Pseudomonadati</taxon>
        <taxon>Deferribacterota</taxon>
        <taxon>Deferribacteres</taxon>
        <taxon>Deferribacterales</taxon>
        <taxon>Geovibrionaceae</taxon>
        <taxon>Seleniivibrio</taxon>
    </lineage>
</organism>
<dbReference type="Pfam" id="PF02433">
    <property type="entry name" value="FixO"/>
    <property type="match status" value="1"/>
</dbReference>
<keyword evidence="10" id="KW-1185">Reference proteome</keyword>
<evidence type="ECO:0000256" key="4">
    <source>
        <dbReference type="ARBA" id="ARBA00022982"/>
    </source>
</evidence>
<evidence type="ECO:0000256" key="7">
    <source>
        <dbReference type="SAM" id="Phobius"/>
    </source>
</evidence>
<reference evidence="9 10" key="1">
    <citation type="submission" date="2019-03" db="EMBL/GenBank/DDBJ databases">
        <title>Genomic Encyclopedia of Type Strains, Phase IV (KMG-IV): sequencing the most valuable type-strain genomes for metagenomic binning, comparative biology and taxonomic classification.</title>
        <authorList>
            <person name="Goeker M."/>
        </authorList>
    </citation>
    <scope>NUCLEOTIDE SEQUENCE [LARGE SCALE GENOMIC DNA]</scope>
    <source>
        <strain evidence="9 10">DSM 24984</strain>
    </source>
</reference>
<dbReference type="InterPro" id="IPR036909">
    <property type="entry name" value="Cyt_c-like_dom_sf"/>
</dbReference>
<keyword evidence="5 6" id="KW-0408">Iron</keyword>
<dbReference type="Gene3D" id="1.10.760.10">
    <property type="entry name" value="Cytochrome c-like domain"/>
    <property type="match status" value="2"/>
</dbReference>
<feature type="domain" description="Cytochrome c" evidence="8">
    <location>
        <begin position="217"/>
        <end position="294"/>
    </location>
</feature>
<keyword evidence="4" id="KW-0249">Electron transport</keyword>
<dbReference type="GO" id="GO:0009055">
    <property type="term" value="F:electron transfer activity"/>
    <property type="evidence" value="ECO:0007669"/>
    <property type="project" value="InterPro"/>
</dbReference>
<dbReference type="InterPro" id="IPR003468">
    <property type="entry name" value="Cyt_c_oxidase_monohaem-su/FixO"/>
</dbReference>
<keyword evidence="3 6" id="KW-0479">Metal-binding</keyword>
<accession>A0A4V2PRZ0</accession>
<keyword evidence="1" id="KW-0813">Transport</keyword>
<dbReference type="NCBIfam" id="NF011055">
    <property type="entry name" value="PRK14487.1"/>
    <property type="match status" value="1"/>
</dbReference>
<keyword evidence="7" id="KW-0472">Membrane</keyword>
<evidence type="ECO:0000256" key="6">
    <source>
        <dbReference type="PROSITE-ProRule" id="PRU00433"/>
    </source>
</evidence>
<feature type="transmembrane region" description="Helical" evidence="7">
    <location>
        <begin position="12"/>
        <end position="36"/>
    </location>
</feature>
<dbReference type="PANTHER" id="PTHR35008">
    <property type="entry name" value="BLL4482 PROTEIN-RELATED"/>
    <property type="match status" value="1"/>
</dbReference>
<keyword evidence="2 6" id="KW-0349">Heme</keyword>
<evidence type="ECO:0000313" key="10">
    <source>
        <dbReference type="Proteomes" id="UP000294614"/>
    </source>
</evidence>
<name>A0A4V2PRZ0_9BACT</name>
<dbReference type="Proteomes" id="UP000294614">
    <property type="component" value="Unassembled WGS sequence"/>
</dbReference>
<dbReference type="Pfam" id="PF13442">
    <property type="entry name" value="Cytochrome_CBB3"/>
    <property type="match status" value="1"/>
</dbReference>
<feature type="domain" description="Cytochrome c" evidence="8">
    <location>
        <begin position="52"/>
        <end position="190"/>
    </location>
</feature>
<evidence type="ECO:0000259" key="8">
    <source>
        <dbReference type="PROSITE" id="PS51007"/>
    </source>
</evidence>
<dbReference type="PANTHER" id="PTHR35008:SF4">
    <property type="entry name" value="BLL4482 PROTEIN"/>
    <property type="match status" value="1"/>
</dbReference>
<dbReference type="GO" id="GO:0005506">
    <property type="term" value="F:iron ion binding"/>
    <property type="evidence" value="ECO:0007669"/>
    <property type="project" value="InterPro"/>
</dbReference>
<protein>
    <submittedName>
        <fullName evidence="9">Cytochrome c oxidase cbb3-type subunit 2</fullName>
    </submittedName>
</protein>